<keyword evidence="2" id="KW-1185">Reference proteome</keyword>
<proteinExistence type="predicted"/>
<name>A0A0Q9ZLK7_9FLAO</name>
<sequence length="433" mass="50277">MPNKIILSLIFVATVLLSSCQKEDNVPQTDYSIESNDYFQVISNYPNGWIKEAKHEDFQGYPDEEFEYYENGNLKSAKIYSSTYKHYLYMEVSRSEDNKPLWSKYYTREGDLWFETEYENGLASQKKVYSEKGTSVYSYENGDLISVDFTRADNSGTSSTVFDKTAGTRTVTIKKDGETILEEVYPYTESTGATILTNNQVPLATPFSNTEGNYRQLNESFSTSPIWKHDADPIEEVNPFRYFFDPFHDHSIFATKFAVNTELYQSIIEQYPVTEDEVLVLNHKYKEGKSSFLPPSEERRSLTEEMEQDPSLFELKYGNEYAEEVYYGKIIFMIGALRNMPTDDKATKEIKKLAHKKMDFILDGKDQLTAEEQEILDKVWFEVKFFSTLKSHRNGIVLNNNNDFNAVIQEYQDSESSIIQLEYAAFEHMYSEN</sequence>
<dbReference type="Gene3D" id="3.90.930.1">
    <property type="match status" value="1"/>
</dbReference>
<evidence type="ECO:0000313" key="2">
    <source>
        <dbReference type="Proteomes" id="UP000051643"/>
    </source>
</evidence>
<dbReference type="AlphaFoldDB" id="A0A0Q9ZLK7"/>
<accession>A0A0Q9ZLK7</accession>
<dbReference type="Proteomes" id="UP000051643">
    <property type="component" value="Unassembled WGS sequence"/>
</dbReference>
<dbReference type="EMBL" id="LKTP01000003">
    <property type="protein sequence ID" value="KRG30036.1"/>
    <property type="molecule type" value="Genomic_DNA"/>
</dbReference>
<comment type="caution">
    <text evidence="1">The sequence shown here is derived from an EMBL/GenBank/DDBJ whole genome shotgun (WGS) entry which is preliminary data.</text>
</comment>
<reference evidence="1" key="1">
    <citation type="submission" date="2015-10" db="EMBL/GenBank/DDBJ databases">
        <title>Draft genome sequence of Salegentibacter mishustinae KCTC 12263.</title>
        <authorList>
            <person name="Lin W."/>
            <person name="Zheng Q."/>
        </authorList>
    </citation>
    <scope>NUCLEOTIDE SEQUENCE [LARGE SCALE GENOMIC DNA]</scope>
    <source>
        <strain evidence="1">KCTC 12263</strain>
    </source>
</reference>
<gene>
    <name evidence="1" type="ORF">APR42_14810</name>
</gene>
<dbReference type="PROSITE" id="PS51257">
    <property type="entry name" value="PROKAR_LIPOPROTEIN"/>
    <property type="match status" value="1"/>
</dbReference>
<evidence type="ECO:0000313" key="1">
    <source>
        <dbReference type="EMBL" id="KRG30036.1"/>
    </source>
</evidence>
<dbReference type="OrthoDB" id="1398031at2"/>
<dbReference type="RefSeq" id="WP_057481056.1">
    <property type="nucleotide sequence ID" value="NZ_BMWR01000008.1"/>
</dbReference>
<protein>
    <submittedName>
        <fullName evidence="1">Uncharacterized protein</fullName>
    </submittedName>
</protein>
<organism evidence="1 2">
    <name type="scientific">Salegentibacter mishustinae</name>
    <dbReference type="NCBI Taxonomy" id="270918"/>
    <lineage>
        <taxon>Bacteria</taxon>
        <taxon>Pseudomonadati</taxon>
        <taxon>Bacteroidota</taxon>
        <taxon>Flavobacteriia</taxon>
        <taxon>Flavobacteriales</taxon>
        <taxon>Flavobacteriaceae</taxon>
        <taxon>Salegentibacter</taxon>
    </lineage>
</organism>